<feature type="signal peptide" evidence="1">
    <location>
        <begin position="1"/>
        <end position="20"/>
    </location>
</feature>
<keyword evidence="1" id="KW-0732">Signal</keyword>
<dbReference type="Pfam" id="PF03544">
    <property type="entry name" value="TonB_C"/>
    <property type="match status" value="1"/>
</dbReference>
<dbReference type="Proteomes" id="UP000732399">
    <property type="component" value="Unassembled WGS sequence"/>
</dbReference>
<accession>A0ABX1CMY6</accession>
<dbReference type="SUPFAM" id="SSF74653">
    <property type="entry name" value="TolA/TonB C-terminal domain"/>
    <property type="match status" value="1"/>
</dbReference>
<comment type="caution">
    <text evidence="3">The sequence shown here is derived from an EMBL/GenBank/DDBJ whole genome shotgun (WGS) entry which is preliminary data.</text>
</comment>
<dbReference type="SUPFAM" id="SSF48452">
    <property type="entry name" value="TPR-like"/>
    <property type="match status" value="1"/>
</dbReference>
<keyword evidence="4" id="KW-1185">Reference proteome</keyword>
<dbReference type="InterPro" id="IPR037682">
    <property type="entry name" value="TonB_C"/>
</dbReference>
<evidence type="ECO:0000313" key="3">
    <source>
        <dbReference type="EMBL" id="NJR78048.1"/>
    </source>
</evidence>
<dbReference type="RefSeq" id="WP_168133593.1">
    <property type="nucleotide sequence ID" value="NZ_JAAVJH010000003.1"/>
</dbReference>
<dbReference type="Gene3D" id="1.25.40.10">
    <property type="entry name" value="Tetratricopeptide repeat domain"/>
    <property type="match status" value="1"/>
</dbReference>
<sequence>MVAPTLVILLAQAAPAVAPAVPPGASLQQRFDAANTAAADGRCAEALPLYAALEAEPKLARNAVAMAAIAVRKGGCQTRMAQVEDGEASIRRGLPVLEKRGTEFAVDVREARLRLGDAAQARFDYAGAAEDYRAALALATGIFRIRPLMALSRVTMFDGDGAAIRHAEEALTIATGDKLARKELAVVRTQYARALMNAGRKDEAYRALKASLKEQGGLTMRVGVDDIVTRSDLAIAARLAGDQDAARQYLAYTGAGRMRDTPFANAKQIDLPPCGGETGLKPDDMAVVEFSLADDGHVIGAAPIYTGAGREAALEFARAVARWSWEAADVAKIPLLFRYTTRVELRCTRAADRPALTAPLAEELAGWLAKEGVALPDPAGRSDAVLAPVQRDLLKRAAGGPARVAALAALADNSVVPAAERTAAWTEAAALSRTAGAPAPVRTYLAIRVAQQRADSGRDQRAALRALLADPAMAADPLSAATLRLLVAQPVYRAAPPPDALTLLDGVVDAPALPARHPLKVGAMLQRADLLAARGDLAGARAAFERTGLTEEQCALIEPRPAVRRAGGDANDYPMAAVQMGFEGWVRVEFDIAANGTTVVPRAIAAYPPFVFNDAAQGILRDARYTSSYRPSGNVACAANTQSVVFRLPN</sequence>
<protein>
    <recommendedName>
        <fullName evidence="2">TonB C-terminal domain-containing protein</fullName>
    </recommendedName>
</protein>
<dbReference type="InterPro" id="IPR011990">
    <property type="entry name" value="TPR-like_helical_dom_sf"/>
</dbReference>
<proteinExistence type="predicted"/>
<evidence type="ECO:0000256" key="1">
    <source>
        <dbReference type="SAM" id="SignalP"/>
    </source>
</evidence>
<gene>
    <name evidence="3" type="ORF">HBH26_05380</name>
</gene>
<feature type="chain" id="PRO_5047465324" description="TonB C-terminal domain-containing protein" evidence="1">
    <location>
        <begin position="21"/>
        <end position="650"/>
    </location>
</feature>
<dbReference type="EMBL" id="JAAVJH010000003">
    <property type="protein sequence ID" value="NJR78048.1"/>
    <property type="molecule type" value="Genomic_DNA"/>
</dbReference>
<dbReference type="Gene3D" id="3.30.2420.10">
    <property type="entry name" value="TonB"/>
    <property type="match status" value="1"/>
</dbReference>
<reference evidence="3 4" key="1">
    <citation type="submission" date="2020-03" db="EMBL/GenBank/DDBJ databases">
        <authorList>
            <person name="Wang L."/>
            <person name="He N."/>
            <person name="Li Y."/>
            <person name="Fang Y."/>
            <person name="Zhang F."/>
        </authorList>
    </citation>
    <scope>NUCLEOTIDE SEQUENCE [LARGE SCALE GENOMIC DNA]</scope>
    <source>
        <strain evidence="3 4">36D10-4-7</strain>
    </source>
</reference>
<name>A0ABX1CMY6_9SPHN</name>
<feature type="domain" description="TonB C-terminal" evidence="2">
    <location>
        <begin position="558"/>
        <end position="650"/>
    </location>
</feature>
<evidence type="ECO:0000259" key="2">
    <source>
        <dbReference type="PROSITE" id="PS52015"/>
    </source>
</evidence>
<dbReference type="PROSITE" id="PS52015">
    <property type="entry name" value="TONB_CTD"/>
    <property type="match status" value="1"/>
</dbReference>
<evidence type="ECO:0000313" key="4">
    <source>
        <dbReference type="Proteomes" id="UP000732399"/>
    </source>
</evidence>
<organism evidence="3 4">
    <name type="scientific">Sphingomonas corticis</name>
    <dbReference type="NCBI Taxonomy" id="2722791"/>
    <lineage>
        <taxon>Bacteria</taxon>
        <taxon>Pseudomonadati</taxon>
        <taxon>Pseudomonadota</taxon>
        <taxon>Alphaproteobacteria</taxon>
        <taxon>Sphingomonadales</taxon>
        <taxon>Sphingomonadaceae</taxon>
        <taxon>Sphingomonas</taxon>
    </lineage>
</organism>